<reference evidence="9 10" key="1">
    <citation type="submission" date="2020-08" db="EMBL/GenBank/DDBJ databases">
        <title>Plant Genome Project.</title>
        <authorList>
            <person name="Zhang R.-G."/>
        </authorList>
    </citation>
    <scope>NUCLEOTIDE SEQUENCE [LARGE SCALE GENOMIC DNA]</scope>
    <source>
        <tissue evidence="9">Rhizome</tissue>
    </source>
</reference>
<dbReference type="AlphaFoldDB" id="A0A8J5HQD5"/>
<name>A0A8J5HQD5_ZINOF</name>
<keyword evidence="2" id="KW-0813">Transport</keyword>
<dbReference type="Pfam" id="PF01490">
    <property type="entry name" value="Aa_trans"/>
    <property type="match status" value="1"/>
</dbReference>
<feature type="transmembrane region" description="Helical" evidence="7">
    <location>
        <begin position="310"/>
        <end position="331"/>
    </location>
</feature>
<evidence type="ECO:0000256" key="3">
    <source>
        <dbReference type="ARBA" id="ARBA00022692"/>
    </source>
</evidence>
<dbReference type="EMBL" id="JACMSC010000002">
    <property type="protein sequence ID" value="KAG6533107.1"/>
    <property type="molecule type" value="Genomic_DNA"/>
</dbReference>
<feature type="transmembrane region" description="Helical" evidence="7">
    <location>
        <begin position="180"/>
        <end position="203"/>
    </location>
</feature>
<feature type="transmembrane region" description="Helical" evidence="7">
    <location>
        <begin position="432"/>
        <end position="457"/>
    </location>
</feature>
<sequence length="469" mass="51990">MAVDRDGERMPTAVNVSSEIDVGDHSRDEFLDDDGRAKRIIYLYLYIYIGTMLTASAHIITAVIGSGVLSLAWATAQLGWIAGPIVLAIFAIITWYCSIILADCYRSPQGKRSYSYKDAVEANLGSVYCKFCAWAQAIKKSNCFHKNGQDATCEVSTTLNMVIFAVIQILLSQLPNFHKISWLSIVAAIMSVAYSSIGLGLSVSKIAEGPRARTTLTGVVVGVDVTATEKLWRTFQSLGNIAFAYSYSTVLIEIQDTLRSSPPENQVMKKASSIGVSTTTMFYMACGLLGYAAFGNSAPGNFLTGFYEPFWLIDIANICIVIHLIGAYQVFAQPVYHFIETWSRNRWPESRFLTSEHAVKVPLLGDVPLSIFRLTWRTLYVIVTAVVAMIFPFFNDFLGLIGAMSFWPLTVFLPVEMYIVRAKIPRFSSTWNWLKILSTICLLVSLMAACGSVRGLIQSVQHYQPFKSS</sequence>
<dbReference type="Proteomes" id="UP000734854">
    <property type="component" value="Unassembled WGS sequence"/>
</dbReference>
<evidence type="ECO:0000259" key="8">
    <source>
        <dbReference type="Pfam" id="PF01490"/>
    </source>
</evidence>
<feature type="transmembrane region" description="Helical" evidence="7">
    <location>
        <begin position="80"/>
        <end position="102"/>
    </location>
</feature>
<evidence type="ECO:0000256" key="6">
    <source>
        <dbReference type="ARBA" id="ARBA00023136"/>
    </source>
</evidence>
<keyword evidence="3 7" id="KW-0812">Transmembrane</keyword>
<protein>
    <recommendedName>
        <fullName evidence="8">Amino acid transporter transmembrane domain-containing protein</fullName>
    </recommendedName>
</protein>
<keyword evidence="10" id="KW-1185">Reference proteome</keyword>
<feature type="transmembrane region" description="Helical" evidence="7">
    <location>
        <begin position="155"/>
        <end position="174"/>
    </location>
</feature>
<dbReference type="GO" id="GO:0006865">
    <property type="term" value="P:amino acid transport"/>
    <property type="evidence" value="ECO:0007669"/>
    <property type="project" value="UniProtKB-KW"/>
</dbReference>
<evidence type="ECO:0000256" key="1">
    <source>
        <dbReference type="ARBA" id="ARBA00004370"/>
    </source>
</evidence>
<comment type="subcellular location">
    <subcellularLocation>
        <location evidence="1">Membrane</location>
    </subcellularLocation>
</comment>
<feature type="transmembrane region" description="Helical" evidence="7">
    <location>
        <begin position="45"/>
        <end position="74"/>
    </location>
</feature>
<organism evidence="9 10">
    <name type="scientific">Zingiber officinale</name>
    <name type="common">Ginger</name>
    <name type="synonym">Amomum zingiber</name>
    <dbReference type="NCBI Taxonomy" id="94328"/>
    <lineage>
        <taxon>Eukaryota</taxon>
        <taxon>Viridiplantae</taxon>
        <taxon>Streptophyta</taxon>
        <taxon>Embryophyta</taxon>
        <taxon>Tracheophyta</taxon>
        <taxon>Spermatophyta</taxon>
        <taxon>Magnoliopsida</taxon>
        <taxon>Liliopsida</taxon>
        <taxon>Zingiberales</taxon>
        <taxon>Zingiberaceae</taxon>
        <taxon>Zingiber</taxon>
    </lineage>
</organism>
<keyword evidence="6 7" id="KW-0472">Membrane</keyword>
<dbReference type="GO" id="GO:0016020">
    <property type="term" value="C:membrane"/>
    <property type="evidence" value="ECO:0007669"/>
    <property type="project" value="UniProtKB-SubCell"/>
</dbReference>
<dbReference type="PANTHER" id="PTHR48017">
    <property type="entry name" value="OS05G0424000 PROTEIN-RELATED"/>
    <property type="match status" value="1"/>
</dbReference>
<feature type="transmembrane region" description="Helical" evidence="7">
    <location>
        <begin position="274"/>
        <end position="294"/>
    </location>
</feature>
<evidence type="ECO:0000313" key="9">
    <source>
        <dbReference type="EMBL" id="KAG6533107.1"/>
    </source>
</evidence>
<keyword evidence="5 7" id="KW-1133">Transmembrane helix</keyword>
<comment type="caution">
    <text evidence="9">The sequence shown here is derived from an EMBL/GenBank/DDBJ whole genome shotgun (WGS) entry which is preliminary data.</text>
</comment>
<proteinExistence type="predicted"/>
<evidence type="ECO:0000256" key="4">
    <source>
        <dbReference type="ARBA" id="ARBA00022970"/>
    </source>
</evidence>
<evidence type="ECO:0000256" key="5">
    <source>
        <dbReference type="ARBA" id="ARBA00022989"/>
    </source>
</evidence>
<dbReference type="InterPro" id="IPR013057">
    <property type="entry name" value="AA_transpt_TM"/>
</dbReference>
<feature type="domain" description="Amino acid transporter transmembrane" evidence="8">
    <location>
        <begin position="50"/>
        <end position="457"/>
    </location>
</feature>
<accession>A0A8J5HQD5</accession>
<gene>
    <name evidence="9" type="ORF">ZIOFF_006972</name>
</gene>
<evidence type="ECO:0000256" key="2">
    <source>
        <dbReference type="ARBA" id="ARBA00022448"/>
    </source>
</evidence>
<feature type="transmembrane region" description="Helical" evidence="7">
    <location>
        <begin position="400"/>
        <end position="420"/>
    </location>
</feature>
<keyword evidence="4" id="KW-0029">Amino-acid transport</keyword>
<feature type="transmembrane region" description="Helical" evidence="7">
    <location>
        <begin position="374"/>
        <end position="394"/>
    </location>
</feature>
<evidence type="ECO:0000256" key="7">
    <source>
        <dbReference type="SAM" id="Phobius"/>
    </source>
</evidence>
<evidence type="ECO:0000313" key="10">
    <source>
        <dbReference type="Proteomes" id="UP000734854"/>
    </source>
</evidence>